<dbReference type="EMBL" id="MCRJ01000018">
    <property type="protein sequence ID" value="ODN71597.1"/>
    <property type="molecule type" value="Genomic_DNA"/>
</dbReference>
<dbReference type="Gene3D" id="3.10.540.10">
    <property type="entry name" value="duf1285 like domain"/>
    <property type="match status" value="1"/>
</dbReference>
<organism evidence="3 4">
    <name type="scientific">Methylobrevis pamukkalensis</name>
    <dbReference type="NCBI Taxonomy" id="1439726"/>
    <lineage>
        <taxon>Bacteria</taxon>
        <taxon>Pseudomonadati</taxon>
        <taxon>Pseudomonadota</taxon>
        <taxon>Alphaproteobacteria</taxon>
        <taxon>Hyphomicrobiales</taxon>
        <taxon>Pleomorphomonadaceae</taxon>
        <taxon>Methylobrevis</taxon>
    </lineage>
</organism>
<accession>A0A1E3H5K2</accession>
<dbReference type="Proteomes" id="UP000094622">
    <property type="component" value="Unassembled WGS sequence"/>
</dbReference>
<dbReference type="InterPro" id="IPR023361">
    <property type="entry name" value="DUF1285_beta_roll_sf"/>
</dbReference>
<dbReference type="PATRIC" id="fig|1439726.3.peg.1158"/>
<dbReference type="Pfam" id="PF21028">
    <property type="entry name" value="DUF1285_C"/>
    <property type="match status" value="1"/>
</dbReference>
<dbReference type="Pfam" id="PF06938">
    <property type="entry name" value="DUF1285_N"/>
    <property type="match status" value="1"/>
</dbReference>
<reference evidence="3 4" key="1">
    <citation type="submission" date="2016-07" db="EMBL/GenBank/DDBJ databases">
        <title>Draft Genome Sequence of Methylobrevis pamukkalensis PK2.</title>
        <authorList>
            <person name="Vasilenko O.V."/>
            <person name="Doronina N.V."/>
            <person name="Shmareva M.N."/>
            <person name="Tarlachkov S.V."/>
            <person name="Mustakhimov I."/>
            <person name="Trotsenko Y.A."/>
        </authorList>
    </citation>
    <scope>NUCLEOTIDE SEQUENCE [LARGE SCALE GENOMIC DNA]</scope>
    <source>
        <strain evidence="3 4">PK2</strain>
    </source>
</reference>
<feature type="domain" description="DUF1285" evidence="1">
    <location>
        <begin position="39"/>
        <end position="105"/>
    </location>
</feature>
<evidence type="ECO:0000313" key="3">
    <source>
        <dbReference type="EMBL" id="ODN71597.1"/>
    </source>
</evidence>
<protein>
    <recommendedName>
        <fullName evidence="5">DUF1285 domain-containing protein</fullName>
    </recommendedName>
</protein>
<sequence>MTARTQADDAASKSGEDDDRLAGLAALLSRAAPGHERLAPVERWTPPECGAIDMRIDANGGWHYMGSPIGREALVRLFSTVLMREGDRYLLVTPAEKLEIAVDDVPFLGVEMHVSGTGAGQRIVLRTNLGDVVEAGPEHRLRAARGEPSCPMSTCGVGWTPG</sequence>
<proteinExistence type="predicted"/>
<keyword evidence="4" id="KW-1185">Reference proteome</keyword>
<dbReference type="Gene3D" id="2.30.270.10">
    <property type="entry name" value="duf1285 protein"/>
    <property type="match status" value="1"/>
</dbReference>
<comment type="caution">
    <text evidence="3">The sequence shown here is derived from an EMBL/GenBank/DDBJ whole genome shotgun (WGS) entry which is preliminary data.</text>
</comment>
<evidence type="ECO:0000259" key="1">
    <source>
        <dbReference type="Pfam" id="PF06938"/>
    </source>
</evidence>
<gene>
    <name evidence="3" type="ORF">A6302_01110</name>
</gene>
<name>A0A1E3H5K2_9HYPH</name>
<evidence type="ECO:0000313" key="4">
    <source>
        <dbReference type="Proteomes" id="UP000094622"/>
    </source>
</evidence>
<dbReference type="RefSeq" id="WP_069306110.1">
    <property type="nucleotide sequence ID" value="NZ_MCRJ01000018.1"/>
</dbReference>
<dbReference type="InterPro" id="IPR048342">
    <property type="entry name" value="DUF1285_C"/>
</dbReference>
<dbReference type="AlphaFoldDB" id="A0A1E3H5K2"/>
<feature type="domain" description="DUF1285" evidence="2">
    <location>
        <begin position="106"/>
        <end position="146"/>
    </location>
</feature>
<dbReference type="InterPro" id="IPR048341">
    <property type="entry name" value="DUF1285_N"/>
</dbReference>
<evidence type="ECO:0000259" key="2">
    <source>
        <dbReference type="Pfam" id="PF21028"/>
    </source>
</evidence>
<evidence type="ECO:0008006" key="5">
    <source>
        <dbReference type="Google" id="ProtNLM"/>
    </source>
</evidence>